<feature type="transmembrane region" description="Helical" evidence="2">
    <location>
        <begin position="533"/>
        <end position="551"/>
    </location>
</feature>
<evidence type="ECO:0000313" key="4">
    <source>
        <dbReference type="Proteomes" id="UP000561181"/>
    </source>
</evidence>
<feature type="transmembrane region" description="Helical" evidence="2">
    <location>
        <begin position="457"/>
        <end position="474"/>
    </location>
</feature>
<feature type="transmembrane region" description="Helical" evidence="2">
    <location>
        <begin position="167"/>
        <end position="188"/>
    </location>
</feature>
<dbReference type="PANTHER" id="PTHR38434:SF1">
    <property type="entry name" value="BLL2549 PROTEIN"/>
    <property type="match status" value="1"/>
</dbReference>
<feature type="transmembrane region" description="Helical" evidence="2">
    <location>
        <begin position="803"/>
        <end position="822"/>
    </location>
</feature>
<evidence type="ECO:0000256" key="2">
    <source>
        <dbReference type="SAM" id="Phobius"/>
    </source>
</evidence>
<evidence type="ECO:0000256" key="1">
    <source>
        <dbReference type="SAM" id="MobiDB-lite"/>
    </source>
</evidence>
<feature type="transmembrane region" description="Helical" evidence="2">
    <location>
        <begin position="960"/>
        <end position="977"/>
    </location>
</feature>
<feature type="transmembrane region" description="Helical" evidence="2">
    <location>
        <begin position="621"/>
        <end position="638"/>
    </location>
</feature>
<dbReference type="InterPro" id="IPR019286">
    <property type="entry name" value="DUF2339_TM"/>
</dbReference>
<feature type="transmembrane region" description="Helical" evidence="2">
    <location>
        <begin position="248"/>
        <end position="267"/>
    </location>
</feature>
<feature type="transmembrane region" description="Helical" evidence="2">
    <location>
        <begin position="834"/>
        <end position="855"/>
    </location>
</feature>
<feature type="transmembrane region" description="Helical" evidence="2">
    <location>
        <begin position="768"/>
        <end position="791"/>
    </location>
</feature>
<feature type="transmembrane region" description="Helical" evidence="2">
    <location>
        <begin position="351"/>
        <end position="370"/>
    </location>
</feature>
<feature type="region of interest" description="Disordered" evidence="1">
    <location>
        <begin position="45"/>
        <end position="68"/>
    </location>
</feature>
<feature type="transmembrane region" description="Helical" evidence="2">
    <location>
        <begin position="299"/>
        <end position="320"/>
    </location>
</feature>
<dbReference type="Proteomes" id="UP000561181">
    <property type="component" value="Unassembled WGS sequence"/>
</dbReference>
<feature type="transmembrane region" description="Helical" evidence="2">
    <location>
        <begin position="376"/>
        <end position="395"/>
    </location>
</feature>
<dbReference type="RefSeq" id="WP_170012493.1">
    <property type="nucleotide sequence ID" value="NZ_JABCRE010000003.1"/>
</dbReference>
<feature type="transmembrane region" description="Helical" evidence="2">
    <location>
        <begin position="563"/>
        <end position="584"/>
    </location>
</feature>
<keyword evidence="2" id="KW-0812">Transmembrane</keyword>
<dbReference type="PANTHER" id="PTHR38434">
    <property type="entry name" value="BLL2549 PROTEIN"/>
    <property type="match status" value="1"/>
</dbReference>
<keyword evidence="2" id="KW-1133">Transmembrane helix</keyword>
<feature type="transmembrane region" description="Helical" evidence="2">
    <location>
        <begin position="672"/>
        <end position="690"/>
    </location>
</feature>
<accession>A0A848QHK0</accession>
<feature type="transmembrane region" description="Helical" evidence="2">
    <location>
        <begin position="867"/>
        <end position="886"/>
    </location>
</feature>
<dbReference type="InterPro" id="IPR014600">
    <property type="entry name" value="UCP035905_mem"/>
</dbReference>
<feature type="transmembrane region" description="Helical" evidence="2">
    <location>
        <begin position="710"/>
        <end position="727"/>
    </location>
</feature>
<feature type="transmembrane region" description="Helical" evidence="2">
    <location>
        <begin position="936"/>
        <end position="954"/>
    </location>
</feature>
<feature type="transmembrane region" description="Helical" evidence="2">
    <location>
        <begin position="326"/>
        <end position="344"/>
    </location>
</feature>
<keyword evidence="4" id="KW-1185">Reference proteome</keyword>
<feature type="transmembrane region" description="Helical" evidence="2">
    <location>
        <begin position="739"/>
        <end position="756"/>
    </location>
</feature>
<keyword evidence="2" id="KW-0472">Membrane</keyword>
<dbReference type="EMBL" id="JABCRE010000003">
    <property type="protein sequence ID" value="NMW32122.1"/>
    <property type="molecule type" value="Genomic_DNA"/>
</dbReference>
<feature type="transmembrane region" description="Helical" evidence="2">
    <location>
        <begin position="906"/>
        <end position="924"/>
    </location>
</feature>
<comment type="caution">
    <text evidence="3">The sequence shown here is derived from an EMBL/GenBank/DDBJ whole genome shotgun (WGS) entry which is preliminary data.</text>
</comment>
<dbReference type="AlphaFoldDB" id="A0A848QHK0"/>
<gene>
    <name evidence="3" type="ORF">HKD42_08620</name>
</gene>
<feature type="transmembrane region" description="Helical" evidence="2">
    <location>
        <begin position="222"/>
        <end position="243"/>
    </location>
</feature>
<dbReference type="Pfam" id="PF10101">
    <property type="entry name" value="DUF2339"/>
    <property type="match status" value="1"/>
</dbReference>
<feature type="transmembrane region" description="Helical" evidence="2">
    <location>
        <begin position="507"/>
        <end position="527"/>
    </location>
</feature>
<feature type="transmembrane region" description="Helical" evidence="2">
    <location>
        <begin position="424"/>
        <end position="445"/>
    </location>
</feature>
<organism evidence="3 4">
    <name type="scientific">Pontixanthobacter rizhaonensis</name>
    <dbReference type="NCBI Taxonomy" id="2730337"/>
    <lineage>
        <taxon>Bacteria</taxon>
        <taxon>Pseudomonadati</taxon>
        <taxon>Pseudomonadota</taxon>
        <taxon>Alphaproteobacteria</taxon>
        <taxon>Sphingomonadales</taxon>
        <taxon>Erythrobacteraceae</taxon>
        <taxon>Pontixanthobacter</taxon>
    </lineage>
</organism>
<proteinExistence type="predicted"/>
<feature type="transmembrane region" description="Helical" evidence="2">
    <location>
        <begin position="273"/>
        <end position="292"/>
    </location>
</feature>
<dbReference type="PIRSF" id="PIRSF035905">
    <property type="entry name" value="UCP035905_mp"/>
    <property type="match status" value="1"/>
</dbReference>
<feature type="transmembrane region" description="Helical" evidence="2">
    <location>
        <begin position="644"/>
        <end position="660"/>
    </location>
</feature>
<feature type="transmembrane region" description="Helical" evidence="2">
    <location>
        <begin position="133"/>
        <end position="155"/>
    </location>
</feature>
<feature type="transmembrane region" description="Helical" evidence="2">
    <location>
        <begin position="596"/>
        <end position="614"/>
    </location>
</feature>
<reference evidence="3 4" key="1">
    <citation type="submission" date="2020-04" db="EMBL/GenBank/DDBJ databases">
        <authorList>
            <person name="Liu A."/>
        </authorList>
    </citation>
    <scope>NUCLEOTIDE SEQUENCE [LARGE SCALE GENOMIC DNA]</scope>
    <source>
        <strain evidence="3 4">RZ02</strain>
    </source>
</reference>
<sequence length="999" mass="105603">METLLLVILGAGLFILWRRTEALEARLREFERILAGLRLQLSGDRVEDPQAATPANTQQPPVVAAHQQRAEAALPATRSVSDVGEAESDAGEAVPQTAPKPQEDLAQGIAAINPDSAFSMPKLPKIRIDFEDIFGRLLPIWAGGIALAVAGFFLVRYSIEQGLLGPQVRVALSFVFGVLLLGGAELAFRQEHRISDPRVRQALAGAGLATLYASFYLAGSHYGLIGSAVAFLGLAGVTGAAILLSFRFGLPCAVLGLVGGFAAPMLVDSQEPNVPMLALYLALVTGGLTYAGNRQGRSWLALAALAGGLGWGVLMLFTGLTGISDLLAIGGYIVVIGAVLPAFTEGRGASPVIRIGAAALAALQLAFMVQQAGFSLLAWGLYGLLAAALSFFAWTEPKLREATAFAAGLAVVLLGFWPDVPAGTFTVVGLGLAAIFAGVPLANIWRDAHRKFDGFQVAGFALGLTTVTYLHFAWLGSDMILAAVCFGIALLPALAAWMLWPADAGKLPIASIANVAAAAIGTVSAGLIATPIWAAPIVISAVTIAVIILAWKRVADYGLHWVIWAGAASAVIALLGTLTAWAEAELLFGSGDQEQLVQACIRWGAVGAMFVALTVRGGNRLWMTIAEIFAALVLYGMAAQFIPGMWLAWVVALAAVVLAYKETNRTAARMTLMALALSWAAEPILIWSVAALESLFGEAMLVANDIGWRMIALQFAPLLVAVGTLLWRAPERLRSTRTALIIGSGAVAAVGVHLMYKQLFALENGAAFISLGLAERTVWQASLVGGAALIGQYLSDRSWAKPVSIAMCGTCLLHFLYFTWGLHNPLWAPQEVGALPIANMLLPAYGLALAAAWLLRRTVPMNGFTRLWMFDAVLMLLIAFLALSELRHAFTGSLMSVDPMGQTEDLLRSLLGIILAIGFLLWGARSQTRSWRIGSLVLLLIAVLKVFVFDTAGLEGLARIASFMALGFSLIGIGWFYTRQLAGPKAADPPDNSSVPAGN</sequence>
<feature type="transmembrane region" description="Helical" evidence="2">
    <location>
        <begin position="480"/>
        <end position="500"/>
    </location>
</feature>
<feature type="transmembrane region" description="Helical" evidence="2">
    <location>
        <begin position="402"/>
        <end position="418"/>
    </location>
</feature>
<evidence type="ECO:0000313" key="3">
    <source>
        <dbReference type="EMBL" id="NMW32122.1"/>
    </source>
</evidence>
<name>A0A848QHK0_9SPHN</name>
<protein>
    <submittedName>
        <fullName evidence="3">DUF2339 domain-containing protein</fullName>
    </submittedName>
</protein>